<dbReference type="WBParaSite" id="PEQ_0001399101-mRNA-1">
    <property type="protein sequence ID" value="PEQ_0001399101-mRNA-1"/>
    <property type="gene ID" value="PEQ_0001399101"/>
</dbReference>
<reference evidence="2" key="1">
    <citation type="submission" date="2022-11" db="UniProtKB">
        <authorList>
            <consortium name="WormBaseParasite"/>
        </authorList>
    </citation>
    <scope>IDENTIFICATION</scope>
</reference>
<organism evidence="1 2">
    <name type="scientific">Parascaris equorum</name>
    <name type="common">Equine roundworm</name>
    <dbReference type="NCBI Taxonomy" id="6256"/>
    <lineage>
        <taxon>Eukaryota</taxon>
        <taxon>Metazoa</taxon>
        <taxon>Ecdysozoa</taxon>
        <taxon>Nematoda</taxon>
        <taxon>Chromadorea</taxon>
        <taxon>Rhabditida</taxon>
        <taxon>Spirurina</taxon>
        <taxon>Ascaridomorpha</taxon>
        <taxon>Ascaridoidea</taxon>
        <taxon>Ascarididae</taxon>
        <taxon>Parascaris</taxon>
    </lineage>
</organism>
<protein>
    <submittedName>
        <fullName evidence="2">Uncharacterized protein</fullName>
    </submittedName>
</protein>
<evidence type="ECO:0000313" key="1">
    <source>
        <dbReference type="Proteomes" id="UP000887564"/>
    </source>
</evidence>
<dbReference type="Proteomes" id="UP000887564">
    <property type="component" value="Unplaced"/>
</dbReference>
<keyword evidence="1" id="KW-1185">Reference proteome</keyword>
<name>A0A914SJ90_PAREQ</name>
<evidence type="ECO:0000313" key="2">
    <source>
        <dbReference type="WBParaSite" id="PEQ_0001399101-mRNA-1"/>
    </source>
</evidence>
<proteinExistence type="predicted"/>
<sequence>MNTSVRRQVIHISQFTITQAFPDNNENHWNRRAAIAEGDNDPVGKNSFEICCPICSFLSHAAQKGREVGKKRHGTVAALIVLSISRADDYLEAEIESTDSLRVAVSELFGVRLLETKFHLCNGDGKSIAVCCEVSTMGRDEITAPPGTVPRRVPQLQKQTSIVPRKSLTPVSRLASLSAESVCIPDRPTSISSQQTFVLENDRRRPLVARNAFQCDVERVRDKQRNLIAQSVGRMRYEKMFVHLRNFYICDTKHSRNDCEDCQYKKVHSAINFTITAEHIFTL</sequence>
<dbReference type="AlphaFoldDB" id="A0A914SJ90"/>
<accession>A0A914SJ90</accession>